<dbReference type="Proteomes" id="UP001151518">
    <property type="component" value="Unassembled WGS sequence"/>
</dbReference>
<dbReference type="AlphaFoldDB" id="A0A9W8KWK3"/>
<organism evidence="2 3">
    <name type="scientific">Coemansia spiralis</name>
    <dbReference type="NCBI Taxonomy" id="417178"/>
    <lineage>
        <taxon>Eukaryota</taxon>
        <taxon>Fungi</taxon>
        <taxon>Fungi incertae sedis</taxon>
        <taxon>Zoopagomycota</taxon>
        <taxon>Kickxellomycotina</taxon>
        <taxon>Kickxellomycetes</taxon>
        <taxon>Kickxellales</taxon>
        <taxon>Kickxellaceae</taxon>
        <taxon>Coemansia</taxon>
    </lineage>
</organism>
<comment type="caution">
    <text evidence="2">The sequence shown here is derived from an EMBL/GenBank/DDBJ whole genome shotgun (WGS) entry which is preliminary data.</text>
</comment>
<sequence>MSSIYLSSSIAFNLQMTFHRKSRSLLPRYVEYLYYIVPFSITLIQYAVETIISAANGLCDLADPVLVGTTQYIIFAIFYIMLVPTIIILYNIIASALVIITLYRKQRAITKALSAVSQETRGLLGIKSNGPSLKPLGSMTKKEEKQLRTARIVYRACIRIALYPIAPLIWLVVFTVFFALQYFITMTYQEDVQRMVKLQVLNWFTFSVLPAANFLVFASDPIVLNVFREVRSAVRNEIIRRRTGFDASNATMHNPFMGLGKKPSMTVSESYDSGTTYDDTSLAGAGETEKIAFGDYSLPNGSGTLEDGESYSTAIPELYNDNVMRRIKADGDASSFMDTV</sequence>
<keyword evidence="1" id="KW-0812">Transmembrane</keyword>
<evidence type="ECO:0000313" key="2">
    <source>
        <dbReference type="EMBL" id="KAJ2673962.1"/>
    </source>
</evidence>
<dbReference type="OrthoDB" id="5565876at2759"/>
<evidence type="ECO:0008006" key="4">
    <source>
        <dbReference type="Google" id="ProtNLM"/>
    </source>
</evidence>
<proteinExistence type="predicted"/>
<protein>
    <recommendedName>
        <fullName evidence="4">G protein-coupled receptor</fullName>
    </recommendedName>
</protein>
<evidence type="ECO:0000313" key="3">
    <source>
        <dbReference type="Proteomes" id="UP001151518"/>
    </source>
</evidence>
<gene>
    <name evidence="2" type="ORF">GGI25_004529</name>
</gene>
<name>A0A9W8KWK3_9FUNG</name>
<dbReference type="EMBL" id="JANBTW010000062">
    <property type="protein sequence ID" value="KAJ2673962.1"/>
    <property type="molecule type" value="Genomic_DNA"/>
</dbReference>
<feature type="transmembrane region" description="Helical" evidence="1">
    <location>
        <begin position="32"/>
        <end position="52"/>
    </location>
</feature>
<keyword evidence="1" id="KW-0472">Membrane</keyword>
<reference evidence="2" key="1">
    <citation type="submission" date="2022-07" db="EMBL/GenBank/DDBJ databases">
        <title>Phylogenomic reconstructions and comparative analyses of Kickxellomycotina fungi.</title>
        <authorList>
            <person name="Reynolds N.K."/>
            <person name="Stajich J.E."/>
            <person name="Barry K."/>
            <person name="Grigoriev I.V."/>
            <person name="Crous P."/>
            <person name="Smith M.E."/>
        </authorList>
    </citation>
    <scope>NUCLEOTIDE SEQUENCE</scope>
    <source>
        <strain evidence="2">NRRL 3115</strain>
    </source>
</reference>
<accession>A0A9W8KWK3</accession>
<feature type="transmembrane region" description="Helical" evidence="1">
    <location>
        <begin position="204"/>
        <end position="227"/>
    </location>
</feature>
<feature type="transmembrane region" description="Helical" evidence="1">
    <location>
        <begin position="160"/>
        <end position="184"/>
    </location>
</feature>
<keyword evidence="1" id="KW-1133">Transmembrane helix</keyword>
<evidence type="ECO:0000256" key="1">
    <source>
        <dbReference type="SAM" id="Phobius"/>
    </source>
</evidence>
<feature type="transmembrane region" description="Helical" evidence="1">
    <location>
        <begin position="72"/>
        <end position="103"/>
    </location>
</feature>